<comment type="caution">
    <text evidence="2">The sequence shown here is derived from an EMBL/GenBank/DDBJ whole genome shotgun (WGS) entry which is preliminary data.</text>
</comment>
<accession>A0A2U1LV02</accession>
<organism evidence="2 3">
    <name type="scientific">Artemisia annua</name>
    <name type="common">Sweet wormwood</name>
    <dbReference type="NCBI Taxonomy" id="35608"/>
    <lineage>
        <taxon>Eukaryota</taxon>
        <taxon>Viridiplantae</taxon>
        <taxon>Streptophyta</taxon>
        <taxon>Embryophyta</taxon>
        <taxon>Tracheophyta</taxon>
        <taxon>Spermatophyta</taxon>
        <taxon>Magnoliopsida</taxon>
        <taxon>eudicotyledons</taxon>
        <taxon>Gunneridae</taxon>
        <taxon>Pentapetalae</taxon>
        <taxon>asterids</taxon>
        <taxon>campanulids</taxon>
        <taxon>Asterales</taxon>
        <taxon>Asteraceae</taxon>
        <taxon>Asteroideae</taxon>
        <taxon>Anthemideae</taxon>
        <taxon>Artemisiinae</taxon>
        <taxon>Artemisia</taxon>
    </lineage>
</organism>
<dbReference type="STRING" id="35608.A0A2U1LV02"/>
<keyword evidence="2" id="KW-0695">RNA-directed DNA polymerase</keyword>
<feature type="transmembrane region" description="Helical" evidence="1">
    <location>
        <begin position="133"/>
        <end position="155"/>
    </location>
</feature>
<keyword evidence="3" id="KW-1185">Reference proteome</keyword>
<dbReference type="PANTHER" id="PTHR33116:SF78">
    <property type="entry name" value="OS12G0587133 PROTEIN"/>
    <property type="match status" value="1"/>
</dbReference>
<reference evidence="2 3" key="1">
    <citation type="journal article" date="2018" name="Mol. Plant">
        <title>The genome of Artemisia annua provides insight into the evolution of Asteraceae family and artemisinin biosynthesis.</title>
        <authorList>
            <person name="Shen Q."/>
            <person name="Zhang L."/>
            <person name="Liao Z."/>
            <person name="Wang S."/>
            <person name="Yan T."/>
            <person name="Shi P."/>
            <person name="Liu M."/>
            <person name="Fu X."/>
            <person name="Pan Q."/>
            <person name="Wang Y."/>
            <person name="Lv Z."/>
            <person name="Lu X."/>
            <person name="Zhang F."/>
            <person name="Jiang W."/>
            <person name="Ma Y."/>
            <person name="Chen M."/>
            <person name="Hao X."/>
            <person name="Li L."/>
            <person name="Tang Y."/>
            <person name="Lv G."/>
            <person name="Zhou Y."/>
            <person name="Sun X."/>
            <person name="Brodelius P.E."/>
            <person name="Rose J.K.C."/>
            <person name="Tang K."/>
        </authorList>
    </citation>
    <scope>NUCLEOTIDE SEQUENCE [LARGE SCALE GENOMIC DNA]</scope>
    <source>
        <strain evidence="3">cv. Huhao1</strain>
        <tissue evidence="2">Leaf</tissue>
    </source>
</reference>
<dbReference type="AlphaFoldDB" id="A0A2U1LV02"/>
<keyword evidence="2" id="KW-0808">Transferase</keyword>
<keyword evidence="2" id="KW-0548">Nucleotidyltransferase</keyword>
<dbReference type="EMBL" id="PKPP01007644">
    <property type="protein sequence ID" value="PWA52804.1"/>
    <property type="molecule type" value="Genomic_DNA"/>
</dbReference>
<evidence type="ECO:0000256" key="1">
    <source>
        <dbReference type="SAM" id="Phobius"/>
    </source>
</evidence>
<protein>
    <submittedName>
        <fullName evidence="2">RNA-directed DNA polymerase, eukaryota, Reverse transcriptase zinc-binding domain protein</fullName>
    </submittedName>
</protein>
<dbReference type="GO" id="GO:0003964">
    <property type="term" value="F:RNA-directed DNA polymerase activity"/>
    <property type="evidence" value="ECO:0007669"/>
    <property type="project" value="UniProtKB-KW"/>
</dbReference>
<name>A0A2U1LV02_ARTAN</name>
<keyword evidence="1" id="KW-0472">Membrane</keyword>
<keyword evidence="1" id="KW-1133">Transmembrane helix</keyword>
<dbReference type="Proteomes" id="UP000245207">
    <property type="component" value="Unassembled WGS sequence"/>
</dbReference>
<keyword evidence="1" id="KW-0812">Transmembrane</keyword>
<gene>
    <name evidence="2" type="ORF">CTI12_AA436130</name>
</gene>
<evidence type="ECO:0000313" key="2">
    <source>
        <dbReference type="EMBL" id="PWA52804.1"/>
    </source>
</evidence>
<evidence type="ECO:0000313" key="3">
    <source>
        <dbReference type="Proteomes" id="UP000245207"/>
    </source>
</evidence>
<sequence length="189" mass="22018">MKCIFCKRVKDSHDHLFFGCELPGKVWNRMKNLVKLNTAPNCWSEILDFMLRRPINKSIWSILQRLVIGASIYYIWQERNLRLFQGKVRSIDEICYMIQDVVRLRILGLNITDSDQVLEAAKVWDFHVEREKVIVLLPFGLVLGISVAIILLGLWTGGSFLTRLMLMVWNLMIRDGPRSVMIMPARNRG</sequence>
<proteinExistence type="predicted"/>
<dbReference type="OrthoDB" id="1938430at2759"/>
<dbReference type="PANTHER" id="PTHR33116">
    <property type="entry name" value="REVERSE TRANSCRIPTASE ZINC-BINDING DOMAIN-CONTAINING PROTEIN-RELATED-RELATED"/>
    <property type="match status" value="1"/>
</dbReference>